<dbReference type="InterPro" id="IPR029787">
    <property type="entry name" value="Nucleotide_cyclase"/>
</dbReference>
<dbReference type="Gene3D" id="3.30.70.1230">
    <property type="entry name" value="Nucleotide cyclase"/>
    <property type="match status" value="1"/>
</dbReference>
<gene>
    <name evidence="3" type="ORF">SAMN04488498_13416</name>
</gene>
<dbReference type="GO" id="GO:0006171">
    <property type="term" value="P:cAMP biosynthetic process"/>
    <property type="evidence" value="ECO:0007669"/>
    <property type="project" value="TreeGrafter"/>
</dbReference>
<dbReference type="OrthoDB" id="4565346at2"/>
<proteinExistence type="predicted"/>
<dbReference type="EMBL" id="FOSL01000034">
    <property type="protein sequence ID" value="SFL11459.1"/>
    <property type="molecule type" value="Genomic_DNA"/>
</dbReference>
<protein>
    <submittedName>
        <fullName evidence="3">Adenylate cyclase</fullName>
    </submittedName>
</protein>
<dbReference type="AlphaFoldDB" id="A0A1I4F1L6"/>
<evidence type="ECO:0000313" key="4">
    <source>
        <dbReference type="Proteomes" id="UP000323300"/>
    </source>
</evidence>
<evidence type="ECO:0000259" key="2">
    <source>
        <dbReference type="PROSITE" id="PS50125"/>
    </source>
</evidence>
<dbReference type="InterPro" id="IPR050697">
    <property type="entry name" value="Adenylyl/Guanylyl_Cyclase_3/4"/>
</dbReference>
<reference evidence="3 4" key="1">
    <citation type="submission" date="2016-10" db="EMBL/GenBank/DDBJ databases">
        <authorList>
            <person name="Varghese N."/>
            <person name="Submissions S."/>
        </authorList>
    </citation>
    <scope>NUCLEOTIDE SEQUENCE [LARGE SCALE GENOMIC DNA]</scope>
    <source>
        <strain evidence="3 4">DSM 21822</strain>
    </source>
</reference>
<evidence type="ECO:0000313" key="3">
    <source>
        <dbReference type="EMBL" id="SFL11459.1"/>
    </source>
</evidence>
<dbReference type="InterPro" id="IPR001054">
    <property type="entry name" value="A/G_cyclase"/>
</dbReference>
<organism evidence="3 4">
    <name type="scientific">Neomesorhizobium albiziae</name>
    <dbReference type="NCBI Taxonomy" id="335020"/>
    <lineage>
        <taxon>Bacteria</taxon>
        <taxon>Pseudomonadati</taxon>
        <taxon>Pseudomonadota</taxon>
        <taxon>Alphaproteobacteria</taxon>
        <taxon>Hyphomicrobiales</taxon>
        <taxon>Phyllobacteriaceae</taxon>
        <taxon>Neomesorhizobium</taxon>
    </lineage>
</organism>
<keyword evidence="4" id="KW-1185">Reference proteome</keyword>
<dbReference type="SUPFAM" id="SSF55073">
    <property type="entry name" value="Nucleotide cyclase"/>
    <property type="match status" value="1"/>
</dbReference>
<dbReference type="RefSeq" id="WP_149763835.1">
    <property type="nucleotide sequence ID" value="NZ_BSPE01000018.1"/>
</dbReference>
<dbReference type="PANTHER" id="PTHR43081:SF11">
    <property type="entry name" value="BLR2264 PROTEIN"/>
    <property type="match status" value="1"/>
</dbReference>
<dbReference type="Pfam" id="PF00211">
    <property type="entry name" value="Guanylate_cyc"/>
    <property type="match status" value="1"/>
</dbReference>
<dbReference type="CDD" id="cd07302">
    <property type="entry name" value="CHD"/>
    <property type="match status" value="1"/>
</dbReference>
<dbReference type="PANTHER" id="PTHR43081">
    <property type="entry name" value="ADENYLATE CYCLASE, TERMINAL-DIFFERENTIATION SPECIFIC-RELATED"/>
    <property type="match status" value="1"/>
</dbReference>
<dbReference type="GO" id="GO:0035556">
    <property type="term" value="P:intracellular signal transduction"/>
    <property type="evidence" value="ECO:0007669"/>
    <property type="project" value="InterPro"/>
</dbReference>
<feature type="domain" description="Guanylate cyclase" evidence="2">
    <location>
        <begin position="221"/>
        <end position="352"/>
    </location>
</feature>
<dbReference type="Proteomes" id="UP000323300">
    <property type="component" value="Unassembled WGS sequence"/>
</dbReference>
<name>A0A1I4F1L6_9HYPH</name>
<feature type="region of interest" description="Disordered" evidence="1">
    <location>
        <begin position="402"/>
        <end position="430"/>
    </location>
</feature>
<evidence type="ECO:0000256" key="1">
    <source>
        <dbReference type="SAM" id="MobiDB-lite"/>
    </source>
</evidence>
<sequence>MKIRDCDDIATWLAEAGLLGIRSEESLVLAFCERCVEAGLPLGKAFVMIDTLHPMHEARAFFWDEDESISFREEEYPSSREGKGAELWKRSPFLQMLQRRELTLRCRLEAGETRGFPAIEELRDAGQTDYLAMVYRIRQAMRVEDVDAFYARWTTARPGGFSDEEVGVLSRLTPLLGLAVRSAAQTRLTKTLVEAYLGQGPGRQVLSGGIRHGSVKRINAVLWFSDITGYTNLSESVQNDQLVPLINDYAEAVIGAVKAAGGDVLKLIGDGVLAIFTSSRPEYSCRAAVEAERDMRTRLLQLARRRENAGLSVADIHLGLHAGRVFYGNIGTPDRLDFTVVGQPVNEVSRISSMCESAGRNMLCSSEFAELLLGKEREKLVSVGRFALRGVERARELFTLDPSLTLEGSQPSPGRRRRQGHGHSEEGGQA</sequence>
<dbReference type="GO" id="GO:0004016">
    <property type="term" value="F:adenylate cyclase activity"/>
    <property type="evidence" value="ECO:0007669"/>
    <property type="project" value="UniProtKB-ARBA"/>
</dbReference>
<dbReference type="PROSITE" id="PS50125">
    <property type="entry name" value="GUANYLATE_CYCLASE_2"/>
    <property type="match status" value="1"/>
</dbReference>
<accession>A0A1I4F1L6</accession>